<dbReference type="AlphaFoldDB" id="A0A8R1UQ63"/>
<reference evidence="2" key="1">
    <citation type="journal article" date="2008" name="Nat. Genet.">
        <title>The Pristionchus pacificus genome provides a unique perspective on nematode lifestyle and parasitism.</title>
        <authorList>
            <person name="Dieterich C."/>
            <person name="Clifton S.W."/>
            <person name="Schuster L.N."/>
            <person name="Chinwalla A."/>
            <person name="Delehaunty K."/>
            <person name="Dinkelacker I."/>
            <person name="Fulton L."/>
            <person name="Fulton R."/>
            <person name="Godfrey J."/>
            <person name="Minx P."/>
            <person name="Mitreva M."/>
            <person name="Roeseler W."/>
            <person name="Tian H."/>
            <person name="Witte H."/>
            <person name="Yang S.P."/>
            <person name="Wilson R.K."/>
            <person name="Sommer R.J."/>
        </authorList>
    </citation>
    <scope>NUCLEOTIDE SEQUENCE [LARGE SCALE GENOMIC DNA]</scope>
    <source>
        <strain evidence="2">PS312</strain>
    </source>
</reference>
<evidence type="ECO:0000313" key="1">
    <source>
        <dbReference type="EnsemblMetazoa" id="PPA36394.1"/>
    </source>
</evidence>
<dbReference type="EnsemblMetazoa" id="PPA36394.1">
    <property type="protein sequence ID" value="PPA36394.1"/>
    <property type="gene ID" value="WBGene00274763"/>
</dbReference>
<sequence length="152" mass="16990">MSAACVDTECISCGCWDVKAVVKKLRAAMSPAGLAAYDKQNELNLWRILVRQLGQPDEYRPLGSSRGGSRTDSNLIYGQEKPHSRRLLREFTLNHARLRRLDDLLLDSRHRLSATGHRQQKAKKIPSLDPLTLSTKIPIPSLTMYLPAGSLP</sequence>
<accession>A0A8R1UQ63</accession>
<proteinExistence type="predicted"/>
<evidence type="ECO:0000313" key="2">
    <source>
        <dbReference type="Proteomes" id="UP000005239"/>
    </source>
</evidence>
<dbReference type="Proteomes" id="UP000005239">
    <property type="component" value="Unassembled WGS sequence"/>
</dbReference>
<protein>
    <submittedName>
        <fullName evidence="1">Uncharacterized protein</fullName>
    </submittedName>
</protein>
<name>A0A8R1UQ63_PRIPA</name>
<keyword evidence="2" id="KW-1185">Reference proteome</keyword>
<organism evidence="1 2">
    <name type="scientific">Pristionchus pacificus</name>
    <name type="common">Parasitic nematode worm</name>
    <dbReference type="NCBI Taxonomy" id="54126"/>
    <lineage>
        <taxon>Eukaryota</taxon>
        <taxon>Metazoa</taxon>
        <taxon>Ecdysozoa</taxon>
        <taxon>Nematoda</taxon>
        <taxon>Chromadorea</taxon>
        <taxon>Rhabditida</taxon>
        <taxon>Rhabditina</taxon>
        <taxon>Diplogasteromorpha</taxon>
        <taxon>Diplogasteroidea</taxon>
        <taxon>Neodiplogasteridae</taxon>
        <taxon>Pristionchus</taxon>
    </lineage>
</organism>
<gene>
    <name evidence="1" type="primary">WBGene00274763</name>
</gene>
<reference evidence="1" key="2">
    <citation type="submission" date="2022-06" db="UniProtKB">
        <authorList>
            <consortium name="EnsemblMetazoa"/>
        </authorList>
    </citation>
    <scope>IDENTIFICATION</scope>
    <source>
        <strain evidence="1">PS312</strain>
    </source>
</reference>